<evidence type="ECO:0000313" key="1">
    <source>
        <dbReference type="EMBL" id="RRT71884.1"/>
    </source>
</evidence>
<organism evidence="1 2">
    <name type="scientific">Ensete ventricosum</name>
    <name type="common">Abyssinian banana</name>
    <name type="synonym">Musa ensete</name>
    <dbReference type="NCBI Taxonomy" id="4639"/>
    <lineage>
        <taxon>Eukaryota</taxon>
        <taxon>Viridiplantae</taxon>
        <taxon>Streptophyta</taxon>
        <taxon>Embryophyta</taxon>
        <taxon>Tracheophyta</taxon>
        <taxon>Spermatophyta</taxon>
        <taxon>Magnoliopsida</taxon>
        <taxon>Liliopsida</taxon>
        <taxon>Zingiberales</taxon>
        <taxon>Musaceae</taxon>
        <taxon>Ensete</taxon>
    </lineage>
</organism>
<evidence type="ECO:0000313" key="2">
    <source>
        <dbReference type="Proteomes" id="UP000287651"/>
    </source>
</evidence>
<protein>
    <submittedName>
        <fullName evidence="1">Uncharacterized protein</fullName>
    </submittedName>
</protein>
<dbReference type="AlphaFoldDB" id="A0A427A6R6"/>
<accession>A0A427A6R6</accession>
<name>A0A427A6R6_ENSVE</name>
<comment type="caution">
    <text evidence="1">The sequence shown here is derived from an EMBL/GenBank/DDBJ whole genome shotgun (WGS) entry which is preliminary data.</text>
</comment>
<dbReference type="Proteomes" id="UP000287651">
    <property type="component" value="Unassembled WGS sequence"/>
</dbReference>
<dbReference type="EMBL" id="AMZH03003575">
    <property type="protein sequence ID" value="RRT71884.1"/>
    <property type="molecule type" value="Genomic_DNA"/>
</dbReference>
<gene>
    <name evidence="1" type="ORF">B296_00008617</name>
</gene>
<sequence length="159" mass="17025">MSPAAPSHALRHCLATLKRYPLPFSSANRSLDRPFYLADPTCLRIQRYYFCSFQCCLVALAILTVSSSSLAAPLLPLPHRTPLLLSSTTSTPSVAPNTIALAGHLFSFSPLQPLASCYPCLPLLPSSSTITVTTKALTDHSPCPLLQPSLLPAAPACRH</sequence>
<proteinExistence type="predicted"/>
<reference evidence="1 2" key="1">
    <citation type="journal article" date="2014" name="Agronomy (Basel)">
        <title>A Draft Genome Sequence for Ensete ventricosum, the Drought-Tolerant Tree Against Hunger.</title>
        <authorList>
            <person name="Harrison J."/>
            <person name="Moore K.A."/>
            <person name="Paszkiewicz K."/>
            <person name="Jones T."/>
            <person name="Grant M."/>
            <person name="Ambacheew D."/>
            <person name="Muzemil S."/>
            <person name="Studholme D.J."/>
        </authorList>
    </citation>
    <scope>NUCLEOTIDE SEQUENCE [LARGE SCALE GENOMIC DNA]</scope>
</reference>